<accession>A0A125BPN1</accession>
<keyword evidence="2" id="KW-1185">Reference proteome</keyword>
<evidence type="ECO:0000313" key="2">
    <source>
        <dbReference type="Proteomes" id="UP000062317"/>
    </source>
</evidence>
<gene>
    <name evidence="1" type="ORF">WT27_13405</name>
</gene>
<organism evidence="1 2">
    <name type="scientific">Burkholderia territorii</name>
    <dbReference type="NCBI Taxonomy" id="1503055"/>
    <lineage>
        <taxon>Bacteria</taxon>
        <taxon>Pseudomonadati</taxon>
        <taxon>Pseudomonadota</taxon>
        <taxon>Betaproteobacteria</taxon>
        <taxon>Burkholderiales</taxon>
        <taxon>Burkholderiaceae</taxon>
        <taxon>Burkholderia</taxon>
        <taxon>Burkholderia cepacia complex</taxon>
    </lineage>
</organism>
<proteinExistence type="predicted"/>
<protein>
    <submittedName>
        <fullName evidence="1">Uncharacterized protein</fullName>
    </submittedName>
</protein>
<dbReference type="EMBL" id="LPEQ01000113">
    <property type="protein sequence ID" value="KVV40917.1"/>
    <property type="molecule type" value="Genomic_DNA"/>
</dbReference>
<comment type="caution">
    <text evidence="1">The sequence shown here is derived from an EMBL/GenBank/DDBJ whole genome shotgun (WGS) entry which is preliminary data.</text>
</comment>
<dbReference type="Proteomes" id="UP000062317">
    <property type="component" value="Unassembled WGS sequence"/>
</dbReference>
<sequence>MCKMLLKHGFTVRWQIMLGEHAKSVRSLLTQTHQRPTRHTISIEVGPIEHQAVEEPRVLR</sequence>
<name>A0A125BPN1_9BURK</name>
<evidence type="ECO:0000313" key="1">
    <source>
        <dbReference type="EMBL" id="KVV40917.1"/>
    </source>
</evidence>
<reference evidence="1 2" key="1">
    <citation type="submission" date="2015-11" db="EMBL/GenBank/DDBJ databases">
        <title>Expanding the genomic diversity of Burkholderia species for the development of highly accurate diagnostics.</title>
        <authorList>
            <person name="Sahl J."/>
            <person name="Keim P."/>
            <person name="Wagner D."/>
        </authorList>
    </citation>
    <scope>NUCLEOTIDE SEQUENCE [LARGE SCALE GENOMIC DNA]</scope>
    <source>
        <strain evidence="1 2">MSMB1301WGS</strain>
    </source>
</reference>
<dbReference type="AlphaFoldDB" id="A0A125BPN1"/>